<name>A0AAD2CY49_9STRA</name>
<feature type="compositionally biased region" description="Pro residues" evidence="1">
    <location>
        <begin position="442"/>
        <end position="451"/>
    </location>
</feature>
<keyword evidence="2" id="KW-0812">Transmembrane</keyword>
<proteinExistence type="predicted"/>
<dbReference type="Proteomes" id="UP001295423">
    <property type="component" value="Unassembled WGS sequence"/>
</dbReference>
<feature type="compositionally biased region" description="Polar residues" evidence="1">
    <location>
        <begin position="222"/>
        <end position="233"/>
    </location>
</feature>
<organism evidence="3 4">
    <name type="scientific">Cylindrotheca closterium</name>
    <dbReference type="NCBI Taxonomy" id="2856"/>
    <lineage>
        <taxon>Eukaryota</taxon>
        <taxon>Sar</taxon>
        <taxon>Stramenopiles</taxon>
        <taxon>Ochrophyta</taxon>
        <taxon>Bacillariophyta</taxon>
        <taxon>Bacillariophyceae</taxon>
        <taxon>Bacillariophycidae</taxon>
        <taxon>Bacillariales</taxon>
        <taxon>Bacillariaceae</taxon>
        <taxon>Cylindrotheca</taxon>
    </lineage>
</organism>
<dbReference type="EMBL" id="CAKOGP040001668">
    <property type="protein sequence ID" value="CAJ1946431.1"/>
    <property type="molecule type" value="Genomic_DNA"/>
</dbReference>
<protein>
    <recommendedName>
        <fullName evidence="5">Transmembrane protein</fullName>
    </recommendedName>
</protein>
<evidence type="ECO:0000313" key="4">
    <source>
        <dbReference type="Proteomes" id="UP001295423"/>
    </source>
</evidence>
<feature type="region of interest" description="Disordered" evidence="1">
    <location>
        <begin position="306"/>
        <end position="491"/>
    </location>
</feature>
<feature type="region of interest" description="Disordered" evidence="1">
    <location>
        <begin position="222"/>
        <end position="278"/>
    </location>
</feature>
<evidence type="ECO:0000256" key="2">
    <source>
        <dbReference type="SAM" id="Phobius"/>
    </source>
</evidence>
<comment type="caution">
    <text evidence="3">The sequence shown here is derived from an EMBL/GenBank/DDBJ whole genome shotgun (WGS) entry which is preliminary data.</text>
</comment>
<keyword evidence="2" id="KW-1133">Transmembrane helix</keyword>
<dbReference type="AlphaFoldDB" id="A0AAD2CY49"/>
<evidence type="ECO:0008006" key="5">
    <source>
        <dbReference type="Google" id="ProtNLM"/>
    </source>
</evidence>
<accession>A0AAD2CY49</accession>
<reference evidence="3" key="1">
    <citation type="submission" date="2023-08" db="EMBL/GenBank/DDBJ databases">
        <authorList>
            <person name="Audoor S."/>
            <person name="Bilcke G."/>
        </authorList>
    </citation>
    <scope>NUCLEOTIDE SEQUENCE</scope>
</reference>
<feature type="transmembrane region" description="Helical" evidence="2">
    <location>
        <begin position="156"/>
        <end position="174"/>
    </location>
</feature>
<gene>
    <name evidence="3" type="ORF">CYCCA115_LOCUS10574</name>
</gene>
<feature type="transmembrane region" description="Helical" evidence="2">
    <location>
        <begin position="123"/>
        <end position="144"/>
    </location>
</feature>
<feature type="compositionally biased region" description="Acidic residues" evidence="1">
    <location>
        <begin position="479"/>
        <end position="491"/>
    </location>
</feature>
<keyword evidence="4" id="KW-1185">Reference proteome</keyword>
<evidence type="ECO:0000313" key="3">
    <source>
        <dbReference type="EMBL" id="CAJ1946431.1"/>
    </source>
</evidence>
<feature type="compositionally biased region" description="Acidic residues" evidence="1">
    <location>
        <begin position="362"/>
        <end position="418"/>
    </location>
</feature>
<sequence>MVSSSCSPIVCCTSSKEPKTRDECMCGFGYLNGGLQVAAAQCFLILGSFFSIASLGDCAFVKIDEDLRFVLGPTKTSNTFGYLTFEDAFDGRCYWYDDAGATSQTQLKEYWDFLGNGFNLTRIFAMIGAAGGWLQFFYSTTFCCSSQTRRLRYLQFFLVSVVLTVFQGLTLLIFSSEFCEEYTCTFGRSAGFSGASCACYFMAGAMYLTMSDYPGDEFAGRSNGTTGVHSDSQPDGFMDEMSAASSLEGDDDATSASYSDGEDQDATPPTSNAKNVAGDIEAPLPTVIEGGSISGDDISTPSVTSVYAEDEASATPSNEGSTLGPPPTDEDDGKKEKVSNEDPLSGAFTDSSATTEPATATVEEELVDETGGTIEEEVVFVQDGETEEYIEEEQMEEYIEEVVEESETMEEEYVEEELNGGLPTVMEGDTERSDSASEAPLSPVPPKPQSPNAPSLGAPQAPAESPIGKERRLPQTAEEVADDASDDPIFE</sequence>
<evidence type="ECO:0000256" key="1">
    <source>
        <dbReference type="SAM" id="MobiDB-lite"/>
    </source>
</evidence>
<keyword evidence="2" id="KW-0472">Membrane</keyword>